<dbReference type="SUPFAM" id="SSF82171">
    <property type="entry name" value="DPP6 N-terminal domain-like"/>
    <property type="match status" value="1"/>
</dbReference>
<dbReference type="AlphaFoldDB" id="A0A1M4Y709"/>
<feature type="domain" description="Peptidase S9 prolyl oligopeptidase catalytic" evidence="2">
    <location>
        <begin position="438"/>
        <end position="649"/>
    </location>
</feature>
<dbReference type="GO" id="GO:0004252">
    <property type="term" value="F:serine-type endopeptidase activity"/>
    <property type="evidence" value="ECO:0007669"/>
    <property type="project" value="TreeGrafter"/>
</dbReference>
<protein>
    <submittedName>
        <fullName evidence="3">Dipeptidyl aminopeptidase/acylaminoacyl peptidase</fullName>
    </submittedName>
</protein>
<accession>A0A1M4Y709</accession>
<dbReference type="GO" id="GO:0006508">
    <property type="term" value="P:proteolysis"/>
    <property type="evidence" value="ECO:0007669"/>
    <property type="project" value="InterPro"/>
</dbReference>
<dbReference type="PANTHER" id="PTHR42776:SF27">
    <property type="entry name" value="DIPEPTIDYL PEPTIDASE FAMILY MEMBER 6"/>
    <property type="match status" value="1"/>
</dbReference>
<evidence type="ECO:0000259" key="2">
    <source>
        <dbReference type="Pfam" id="PF00326"/>
    </source>
</evidence>
<dbReference type="Proteomes" id="UP000184170">
    <property type="component" value="Unassembled WGS sequence"/>
</dbReference>
<dbReference type="STRING" id="494016.SAMN04487965_1166"/>
<name>A0A1M4Y709_9GAMM</name>
<dbReference type="Pfam" id="PF00326">
    <property type="entry name" value="Peptidase_S9"/>
    <property type="match status" value="1"/>
</dbReference>
<dbReference type="PANTHER" id="PTHR42776">
    <property type="entry name" value="SERINE PEPTIDASE S9 FAMILY MEMBER"/>
    <property type="match status" value="1"/>
</dbReference>
<dbReference type="RefSeq" id="WP_073272620.1">
    <property type="nucleotide sequence ID" value="NZ_FQVA01000001.1"/>
</dbReference>
<evidence type="ECO:0000313" key="3">
    <source>
        <dbReference type="EMBL" id="SHF01242.1"/>
    </source>
</evidence>
<reference evidence="4" key="1">
    <citation type="submission" date="2016-11" db="EMBL/GenBank/DDBJ databases">
        <authorList>
            <person name="Varghese N."/>
            <person name="Submissions S."/>
        </authorList>
    </citation>
    <scope>NUCLEOTIDE SEQUENCE [LARGE SCALE GENOMIC DNA]</scope>
    <source>
        <strain evidence="4">CGMCC 1.7063</strain>
    </source>
</reference>
<dbReference type="Gene3D" id="3.40.50.1820">
    <property type="entry name" value="alpha/beta hydrolase"/>
    <property type="match status" value="1"/>
</dbReference>
<dbReference type="SUPFAM" id="SSF53474">
    <property type="entry name" value="alpha/beta-Hydrolases"/>
    <property type="match status" value="1"/>
</dbReference>
<keyword evidence="3" id="KW-0031">Aminopeptidase</keyword>
<evidence type="ECO:0000313" key="4">
    <source>
        <dbReference type="Proteomes" id="UP000184170"/>
    </source>
</evidence>
<dbReference type="InterPro" id="IPR029058">
    <property type="entry name" value="AB_hydrolase_fold"/>
</dbReference>
<keyword evidence="4" id="KW-1185">Reference proteome</keyword>
<dbReference type="OrthoDB" id="4269629at2"/>
<proteinExistence type="predicted"/>
<keyword evidence="3" id="KW-0645">Protease</keyword>
<dbReference type="EMBL" id="FQVA01000001">
    <property type="protein sequence ID" value="SHF01242.1"/>
    <property type="molecule type" value="Genomic_DNA"/>
</dbReference>
<gene>
    <name evidence="3" type="ORF">SAMN04487965_1166</name>
</gene>
<dbReference type="InterPro" id="IPR001375">
    <property type="entry name" value="Peptidase_S9_cat"/>
</dbReference>
<sequence>MRRLIFGVLLFGLCASVIAKEIPIESFAKKRKYEDVQISPTGDYLAVEMHDENSRRVIAVLRTSDMELVSYLPPAGGTEPVNPVWVTDNSFISQLSITHGDLESPRLNGELVIMNADGSGRKMLTQNRRELLTSNRDRGPKNNLQGYSEVIHNLPSKPDKVLIKYFEFATTRRDKTPKVYELNINDGRVRRIAVAPSYWGEFILSPEGEITHSVGTDKDTFDVVVHSFVEKKWELTGRLSQHEEGTVPIASTLGAEEIILAEKSKDGPEKLYRYDLKGRKKKLIYSHGRVDHRGFLRDPVTGKPLAIHFEPGYPDVALLDSSHPITQAYVSLFHAFGGQRVEIISGSRDGRKLVIKVTADNEPGQFHLYDAESKELRYILASKPWLQGESLARSEAVEFEASDGRKIAGFLTRSEGGKGLLPLVVKPHGGPHGVRDYWEYDDDVQMLASRGFAVLQVNFRGSAGYGNAFETAGFHQWGDRVQKDIIEATRWAIESRNIDPDRICIFGASFGGYSALMSPILAPDLFRCAIGFAGVYDLELMWSDGDMPEYGSVLDYLEDAVGRDPTELARYSPARNAQKITVPVLLIHGREDERAPISQFDQMRRALRKAEKPVESLVVKGEGHGFYLLENRVAAYRKVLAFLESHIGERAP</sequence>
<evidence type="ECO:0000256" key="1">
    <source>
        <dbReference type="ARBA" id="ARBA00022801"/>
    </source>
</evidence>
<organism evidence="3 4">
    <name type="scientific">Microbulbifer donghaiensis</name>
    <dbReference type="NCBI Taxonomy" id="494016"/>
    <lineage>
        <taxon>Bacteria</taxon>
        <taxon>Pseudomonadati</taxon>
        <taxon>Pseudomonadota</taxon>
        <taxon>Gammaproteobacteria</taxon>
        <taxon>Cellvibrionales</taxon>
        <taxon>Microbulbiferaceae</taxon>
        <taxon>Microbulbifer</taxon>
    </lineage>
</organism>
<keyword evidence="1" id="KW-0378">Hydrolase</keyword>
<dbReference type="GO" id="GO:0004177">
    <property type="term" value="F:aminopeptidase activity"/>
    <property type="evidence" value="ECO:0007669"/>
    <property type="project" value="UniProtKB-KW"/>
</dbReference>